<sequence>MKIAIGSDHAGFPLKEKIKEFLKGEGHKVIDVGTHAQESTHYPIYAKEVVRAIRSGKAERGILICGTGIGMSITANKFRGIRAALCTNEYMARMSRLHNDANVLCLGERVLGVELALSIVKVWLETPFEGGRHLKRLEIISEIEDEICGENIPR</sequence>
<organism evidence="5 6">
    <name type="scientific">Aquifex aeolicus (strain VF5)</name>
    <dbReference type="NCBI Taxonomy" id="224324"/>
    <lineage>
        <taxon>Bacteria</taxon>
        <taxon>Pseudomonadati</taxon>
        <taxon>Aquificota</taxon>
        <taxon>Aquificia</taxon>
        <taxon>Aquificales</taxon>
        <taxon>Aquificaceae</taxon>
        <taxon>Aquifex</taxon>
    </lineage>
</organism>
<dbReference type="InterPro" id="IPR036569">
    <property type="entry name" value="RpiB_LacA_LacB_sf"/>
</dbReference>
<feature type="binding site" evidence="4">
    <location>
        <begin position="8"/>
        <end position="9"/>
    </location>
    <ligand>
        <name>D-ribulose 5-phosphate</name>
        <dbReference type="ChEBI" id="CHEBI:58121"/>
    </ligand>
</feature>
<dbReference type="PIRSF" id="PIRSF005384">
    <property type="entry name" value="RpiB_LacA_B"/>
    <property type="match status" value="1"/>
</dbReference>
<feature type="binding site" evidence="4">
    <location>
        <position position="132"/>
    </location>
    <ligand>
        <name>D-ribulose 5-phosphate</name>
        <dbReference type="ChEBI" id="CHEBI:58121"/>
    </ligand>
</feature>
<gene>
    <name evidence="5" type="primary">rpiB</name>
    <name evidence="5" type="ordered locus">aq_1138</name>
</gene>
<reference evidence="5 6" key="1">
    <citation type="journal article" date="1998" name="Nature">
        <title>The complete genome of the hyperthermophilic bacterium Aquifex aeolicus.</title>
        <authorList>
            <person name="Deckert G."/>
            <person name="Warren P.V."/>
            <person name="Gaasterland T."/>
            <person name="Young W.G."/>
            <person name="Lenox A.L."/>
            <person name="Graham D.E."/>
            <person name="Overbeek R."/>
            <person name="Snead M.A."/>
            <person name="Keller M."/>
            <person name="Aujay M."/>
            <person name="Huber R."/>
            <person name="Feldman R.A."/>
            <person name="Short J.M."/>
            <person name="Olson G.J."/>
            <person name="Swanson R.V."/>
        </authorList>
    </citation>
    <scope>NUCLEOTIDE SEQUENCE [LARGE SCALE GENOMIC DNA]</scope>
    <source>
        <strain evidence="5 6">VF5</strain>
    </source>
</reference>
<feature type="binding site" evidence="4">
    <location>
        <position position="99"/>
    </location>
    <ligand>
        <name>D-ribulose 5-phosphate</name>
        <dbReference type="ChEBI" id="CHEBI:58121"/>
    </ligand>
</feature>
<dbReference type="InParanoid" id="O67211"/>
<feature type="binding site" evidence="4">
    <location>
        <position position="109"/>
    </location>
    <ligand>
        <name>D-ribulose 5-phosphate</name>
        <dbReference type="ChEBI" id="CHEBI:58121"/>
    </ligand>
</feature>
<feature type="binding site" evidence="4">
    <location>
        <begin position="66"/>
        <end position="70"/>
    </location>
    <ligand>
        <name>D-ribulose 5-phosphate</name>
        <dbReference type="ChEBI" id="CHEBI:58121"/>
    </ligand>
</feature>
<dbReference type="GO" id="GO:0019316">
    <property type="term" value="P:D-allose catabolic process"/>
    <property type="evidence" value="ECO:0000318"/>
    <property type="project" value="GO_Central"/>
</dbReference>
<evidence type="ECO:0000313" key="6">
    <source>
        <dbReference type="Proteomes" id="UP000000798"/>
    </source>
</evidence>
<feature type="binding site" evidence="4">
    <location>
        <position position="136"/>
    </location>
    <ligand>
        <name>D-ribulose 5-phosphate</name>
        <dbReference type="ChEBI" id="CHEBI:58121"/>
    </ligand>
</feature>
<dbReference type="PANTHER" id="PTHR43732">
    <property type="entry name" value="RIBOSE 5-PHOSPHATE ISOMERASE-RELATED"/>
    <property type="match status" value="1"/>
</dbReference>
<dbReference type="NCBIfam" id="TIGR01120">
    <property type="entry name" value="rpiB"/>
    <property type="match status" value="1"/>
</dbReference>
<evidence type="ECO:0000256" key="2">
    <source>
        <dbReference type="ARBA" id="ARBA00023235"/>
    </source>
</evidence>
<dbReference type="NCBIfam" id="NF004051">
    <property type="entry name" value="PRK05571.1"/>
    <property type="match status" value="1"/>
</dbReference>
<evidence type="ECO:0000256" key="3">
    <source>
        <dbReference type="PIRSR" id="PIRSR005384-1"/>
    </source>
</evidence>
<name>O67211_AQUAE</name>
<feature type="active site" description="Proton donor" evidence="3">
    <location>
        <position position="98"/>
    </location>
</feature>
<comment type="similarity">
    <text evidence="1">Belongs to the LacAB/RpiB family.</text>
</comment>
<evidence type="ECO:0000256" key="1">
    <source>
        <dbReference type="ARBA" id="ARBA00008754"/>
    </source>
</evidence>
<dbReference type="Gene3D" id="3.40.1400.10">
    <property type="entry name" value="Sugar-phosphate isomerase, RpiB/LacA/LacB"/>
    <property type="match status" value="1"/>
</dbReference>
<dbReference type="HOGENOM" id="CLU_091396_4_1_0"/>
<dbReference type="Pfam" id="PF02502">
    <property type="entry name" value="LacAB_rpiB"/>
    <property type="match status" value="1"/>
</dbReference>
<dbReference type="RefSeq" id="WP_010880713.1">
    <property type="nucleotide sequence ID" value="NC_000918.1"/>
</dbReference>
<dbReference type="InterPro" id="IPR004785">
    <property type="entry name" value="RpiB"/>
</dbReference>
<dbReference type="PATRIC" id="fig|224324.8.peg.886"/>
<accession>O67211</accession>
<dbReference type="PIR" id="H70397">
    <property type="entry name" value="H70397"/>
</dbReference>
<dbReference type="SUPFAM" id="SSF89623">
    <property type="entry name" value="Ribose/Galactose isomerase RpiB/AlsB"/>
    <property type="match status" value="1"/>
</dbReference>
<dbReference type="OrthoDB" id="1778624at2"/>
<dbReference type="eggNOG" id="COG0698">
    <property type="taxonomic scope" value="Bacteria"/>
</dbReference>
<dbReference type="InterPro" id="IPR051812">
    <property type="entry name" value="SPI_LacAB/RpiB"/>
</dbReference>
<keyword evidence="6" id="KW-1185">Reference proteome</keyword>
<proteinExistence type="inferred from homology"/>
<dbReference type="Proteomes" id="UP000000798">
    <property type="component" value="Chromosome"/>
</dbReference>
<dbReference type="FunCoup" id="O67211">
    <property type="interactions" value="168"/>
</dbReference>
<feature type="active site" description="Proton acceptor" evidence="3">
    <location>
        <position position="65"/>
    </location>
</feature>
<protein>
    <submittedName>
        <fullName evidence="5">Ribose 5-phosphate isomerase B</fullName>
    </submittedName>
</protein>
<dbReference type="AlphaFoldDB" id="O67211"/>
<dbReference type="EMBL" id="AE000657">
    <property type="protein sequence ID" value="AAC07175.1"/>
    <property type="molecule type" value="Genomic_DNA"/>
</dbReference>
<dbReference type="STRING" id="224324.aq_1138"/>
<dbReference type="EnsemblBacteria" id="AAC07175">
    <property type="protein sequence ID" value="AAC07175"/>
    <property type="gene ID" value="aq_1138"/>
</dbReference>
<dbReference type="NCBIfam" id="TIGR00689">
    <property type="entry name" value="rpiB_lacA_lacB"/>
    <property type="match status" value="1"/>
</dbReference>
<keyword evidence="2 5" id="KW-0413">Isomerase</keyword>
<dbReference type="GO" id="GO:0004751">
    <property type="term" value="F:ribose-5-phosphate isomerase activity"/>
    <property type="evidence" value="ECO:0000318"/>
    <property type="project" value="GO_Central"/>
</dbReference>
<dbReference type="InterPro" id="IPR003500">
    <property type="entry name" value="RpiB_LacA_LacB"/>
</dbReference>
<dbReference type="GO" id="GO:0009052">
    <property type="term" value="P:pentose-phosphate shunt, non-oxidative branch"/>
    <property type="evidence" value="ECO:0000318"/>
    <property type="project" value="GO_Central"/>
</dbReference>
<dbReference type="KEGG" id="aae:aq_1138"/>
<evidence type="ECO:0000256" key="4">
    <source>
        <dbReference type="PIRSR" id="PIRSR005384-2"/>
    </source>
</evidence>
<evidence type="ECO:0000313" key="5">
    <source>
        <dbReference type="EMBL" id="AAC07175.1"/>
    </source>
</evidence>
<dbReference type="PANTHER" id="PTHR43732:SF1">
    <property type="entry name" value="RIBOSE 5-PHOSPHATE ISOMERASE"/>
    <property type="match status" value="1"/>
</dbReference>